<dbReference type="PANTHER" id="PTHR16469:SF27">
    <property type="entry name" value="UBIQUITIN-ASSOCIATED AND SH3 DOMAIN-CONTAINING BA-RELATED"/>
    <property type="match status" value="1"/>
</dbReference>
<dbReference type="Gene3D" id="3.40.50.1240">
    <property type="entry name" value="Phosphoglycerate mutase-like"/>
    <property type="match status" value="1"/>
</dbReference>
<organism evidence="2 3">
    <name type="scientific">Claviceps aff. purpurea</name>
    <dbReference type="NCBI Taxonomy" id="1967640"/>
    <lineage>
        <taxon>Eukaryota</taxon>
        <taxon>Fungi</taxon>
        <taxon>Dikarya</taxon>
        <taxon>Ascomycota</taxon>
        <taxon>Pezizomycotina</taxon>
        <taxon>Sordariomycetes</taxon>
        <taxon>Hypocreomycetidae</taxon>
        <taxon>Hypocreales</taxon>
        <taxon>Clavicipitaceae</taxon>
        <taxon>Claviceps</taxon>
    </lineage>
</organism>
<accession>A0A9P7QKA5</accession>
<dbReference type="PANTHER" id="PTHR16469">
    <property type="entry name" value="UBIQUITIN-ASSOCIATED AND SH3 DOMAIN-CONTAINING BA-RELATED"/>
    <property type="match status" value="1"/>
</dbReference>
<feature type="region of interest" description="Disordered" evidence="1">
    <location>
        <begin position="186"/>
        <end position="246"/>
    </location>
</feature>
<feature type="region of interest" description="Disordered" evidence="1">
    <location>
        <begin position="667"/>
        <end position="686"/>
    </location>
</feature>
<dbReference type="EMBL" id="SRRH01000229">
    <property type="protein sequence ID" value="KAG6294014.1"/>
    <property type="molecule type" value="Genomic_DNA"/>
</dbReference>
<dbReference type="SUPFAM" id="SSF53254">
    <property type="entry name" value="Phosphoglycerate mutase-like"/>
    <property type="match status" value="1"/>
</dbReference>
<evidence type="ECO:0000313" key="2">
    <source>
        <dbReference type="EMBL" id="KAG6294014.1"/>
    </source>
</evidence>
<reference evidence="2 3" key="1">
    <citation type="journal article" date="2020" name="bioRxiv">
        <title>Whole genome comparisons of ergot fungi reveals the divergence and evolution of species within the genus Claviceps are the result of varying mechanisms driving genome evolution and host range expansion.</title>
        <authorList>
            <person name="Wyka S.A."/>
            <person name="Mondo S.J."/>
            <person name="Liu M."/>
            <person name="Dettman J."/>
            <person name="Nalam V."/>
            <person name="Broders K.D."/>
        </authorList>
    </citation>
    <scope>NUCLEOTIDE SEQUENCE [LARGE SCALE GENOMIC DNA]</scope>
    <source>
        <strain evidence="2 3">Clav52</strain>
    </source>
</reference>
<feature type="compositionally biased region" description="Polar residues" evidence="1">
    <location>
        <begin position="197"/>
        <end position="226"/>
    </location>
</feature>
<gene>
    <name evidence="2" type="ORF">E4U09_002753</name>
</gene>
<dbReference type="InterPro" id="IPR029033">
    <property type="entry name" value="His_PPase_superfam"/>
</dbReference>
<comment type="caution">
    <text evidence="2">The sequence shown here is derived from an EMBL/GenBank/DDBJ whole genome shotgun (WGS) entry which is preliminary data.</text>
</comment>
<protein>
    <submittedName>
        <fullName evidence="2">Uncharacterized protein</fullName>
    </submittedName>
</protein>
<proteinExistence type="predicted"/>
<name>A0A9P7QKA5_9HYPO</name>
<sequence length="748" mass="79799">MSSFFDMSNSPPAYLHGSRLDAADKSWHLTSPTPYDPPLTYGGFLQARQVGNHIASILERAKADDETSAGLDSSRKRKPRRYKVVIHSSPFLRCVQTSIGISSGLAQTFAHSNYSPRDHIVPRAPPQAEPQFQFKSTLLRLDSFLGEWLSPEYFENITPPPGPALMLGGAKAELLRREDYGIYADIREPEPPRPSSGSLWQSPLTSPANVPSSPSTDSDASINVSTLRPALPGGADGKKGYTAPRPIHAVSSSGSIPEGFVAHARDSTVIVDYQWDSMRSPLDFGDSGQLGEEWASMHKRFRNGLTRLVNWYASTDSSADHIAKAVLYGHDGHDTYDTHDTHDTHPTNATHDTSQDSANDLEDIETVVIMVSHGAGCNALIGAVTHRPVLMDIGIASITMASRKRNLDYGALFSSASTSSGSCMRAMVPVDKMYDLRLSASTEHLRRPSTATTPNSARSISAAGVWSTNAGSRGRTSTMGGPVMSPFMYSDPFSSTGSRSTSASPAFPSAMRQESAPQYAPLPRVPALASVGFGSGCGGPLSPGNRSPTTITGLWSAGPSNLRLMDDGSDDTSSLGSLLPDFDQKKFSMTEEAPATDKASSGVRAVTSAEPVVSASVPVASTTTTTTAITRATTKTISITATNTVTAAATRPPTDDAPRFPDYAPLSSAMDIDQDSPRTSTPPVFTGPMKLCTTNLDGSDKPPVEELKVTQLGGGLGGLWGIPPPVGEADRFRDKIHTKRRWTVNERA</sequence>
<keyword evidence="3" id="KW-1185">Reference proteome</keyword>
<dbReference type="InterPro" id="IPR051710">
    <property type="entry name" value="Phosphatase_SH3-domain"/>
</dbReference>
<dbReference type="Proteomes" id="UP000707071">
    <property type="component" value="Unassembled WGS sequence"/>
</dbReference>
<evidence type="ECO:0000313" key="3">
    <source>
        <dbReference type="Proteomes" id="UP000707071"/>
    </source>
</evidence>
<dbReference type="AlphaFoldDB" id="A0A9P7QKA5"/>
<evidence type="ECO:0000256" key="1">
    <source>
        <dbReference type="SAM" id="MobiDB-lite"/>
    </source>
</evidence>